<dbReference type="Proteomes" id="UP000056419">
    <property type="component" value="Unassembled WGS sequence"/>
</dbReference>
<accession>A0A120A1K9</accession>
<evidence type="ECO:0000313" key="1">
    <source>
        <dbReference type="EMBL" id="KWR53743.1"/>
    </source>
</evidence>
<dbReference type="RefSeq" id="WP_007761358.1">
    <property type="nucleotide sequence ID" value="NZ_LRGC01000011.1"/>
</dbReference>
<evidence type="ECO:0000313" key="2">
    <source>
        <dbReference type="Proteomes" id="UP000056419"/>
    </source>
</evidence>
<dbReference type="PATRIC" id="fig|46506.5.peg.2464"/>
<comment type="caution">
    <text evidence="1">The sequence shown here is derived from an EMBL/GenBank/DDBJ whole genome shotgun (WGS) entry which is preliminary data.</text>
</comment>
<keyword evidence="2" id="KW-1185">Reference proteome</keyword>
<name>A0A120A1K9_BACSE</name>
<gene>
    <name evidence="1" type="ORF">AA415_02298</name>
</gene>
<reference evidence="1 2" key="1">
    <citation type="journal article" date="2016" name="BMC Genomics">
        <title>Type VI secretion systems of human gut Bacteroidales segregate into three genetic architectures, two of which are contained on mobile genetic elements.</title>
        <authorList>
            <person name="Coyne M.J."/>
            <person name="Roelofs K.G."/>
            <person name="Comstock L.E."/>
        </authorList>
    </citation>
    <scope>NUCLEOTIDE SEQUENCE [LARGE SCALE GENOMIC DNA]</scope>
    <source>
        <strain evidence="1 2">CL09T03C01</strain>
    </source>
</reference>
<dbReference type="EMBL" id="LRGC01000011">
    <property type="protein sequence ID" value="KWR53743.1"/>
    <property type="molecule type" value="Genomic_DNA"/>
</dbReference>
<sequence>MINNEHNPIAIRISNIQDLWIENREKFPDAKIYCLVCEPTDYQIVEGFIRLEASEHGCTSDIIVGFKADYDDKTDFYKFLIKTWIDSFSMDVEKNPDWDWADFSSFKSELTSVSSLSADKLRDLYIRLVTSFKKFVGDNNLLGITLFISRIGDVEALNEVIKEIAERLPAGVALILIDYKKREVYDILLSEMKGRICLIDIPNQNMTGAYKEIATQGNPQDPNVKYRKCLFELGEAASKGNKDEAKKLGYELIRLSREIGGTAFMASSYLMFGGFMVRFHREAGFCHDLFDKGIALVLPKYHDEQDCAQILLQLYNYKGTVHSYNKDITGAIKQFMTAVKIAKEVDMKTEVVNEYNYALLMALKKDRLTYEPILNEAFEYGYSFSDEDLKIINLSFIASTYLDKTYSLDSSKRDEISKRMSDLYGEDWQLSTKELAAKLDAEYSLRNQK</sequence>
<organism evidence="1 2">
    <name type="scientific">Bacteroides stercoris</name>
    <dbReference type="NCBI Taxonomy" id="46506"/>
    <lineage>
        <taxon>Bacteria</taxon>
        <taxon>Pseudomonadati</taxon>
        <taxon>Bacteroidota</taxon>
        <taxon>Bacteroidia</taxon>
        <taxon>Bacteroidales</taxon>
        <taxon>Bacteroidaceae</taxon>
        <taxon>Bacteroides</taxon>
    </lineage>
</organism>
<dbReference type="AlphaFoldDB" id="A0A120A1K9"/>
<protein>
    <submittedName>
        <fullName evidence="1">Bacterodales T6SS associated protein TagA</fullName>
    </submittedName>
</protein>
<proteinExistence type="predicted"/>
<dbReference type="STRING" id="46506.AA415_02298"/>